<dbReference type="InterPro" id="IPR012677">
    <property type="entry name" value="Nucleotide-bd_a/b_plait_sf"/>
</dbReference>
<feature type="domain" description="NTF2" evidence="11">
    <location>
        <begin position="363"/>
        <end position="517"/>
    </location>
</feature>
<dbReference type="Pfam" id="PF03943">
    <property type="entry name" value="TAP_C"/>
    <property type="match status" value="1"/>
</dbReference>
<dbReference type="InterPro" id="IPR013087">
    <property type="entry name" value="Znf_C2H2_type"/>
</dbReference>
<evidence type="ECO:0000256" key="4">
    <source>
        <dbReference type="ARBA" id="ARBA00022614"/>
    </source>
</evidence>
<evidence type="ECO:0000313" key="13">
    <source>
        <dbReference type="EMBL" id="CAF3745587.1"/>
    </source>
</evidence>
<comment type="caution">
    <text evidence="13">The sequence shown here is derived from an EMBL/GenBank/DDBJ whole genome shotgun (WGS) entry which is preliminary data.</text>
</comment>
<dbReference type="InterPro" id="IPR030217">
    <property type="entry name" value="NXF_fam"/>
</dbReference>
<feature type="region of interest" description="Disordered" evidence="9">
    <location>
        <begin position="528"/>
        <end position="559"/>
    </location>
</feature>
<dbReference type="PANTHER" id="PTHR10662:SF22">
    <property type="entry name" value="NUCLEAR RNA EXPORT FACTOR 1"/>
    <property type="match status" value="1"/>
</dbReference>
<dbReference type="Pfam" id="PF13909">
    <property type="entry name" value="zf-H2C2_5"/>
    <property type="match status" value="1"/>
</dbReference>
<dbReference type="CDD" id="cd14342">
    <property type="entry name" value="UBA_TAP-C"/>
    <property type="match status" value="1"/>
</dbReference>
<feature type="compositionally biased region" description="Low complexity" evidence="9">
    <location>
        <begin position="1055"/>
        <end position="1081"/>
    </location>
</feature>
<sequence>MFNRNNFTHRGGKNYSDPIPSRYYSKYNQRGGRKNYHPEPKRHVTSGDDVDTLMITMDRTLTTNPNSTRQHHKRGPIRQDNQQKRPQINRTGWWRVSIQQAGAIGKDRVMSTLKAHCSRQFQAYHYFIDPHTKAGVFFVNSQHDADMINCTNGKIEVQGLDILRIVVGRVSTPIPSLDEDLRPHFKDYLLRRRFNQQTFQLDLSNLADDEELSSLGIFPQFNKHAFIRDVVAIINKDIPMTRQLDFGSNNIMNLYEFRNLHLNQLIQLSFASNQLKNVEDFDNLKHLRQLTHIFIKNNPLTLPNNTRNHSMDDIISNIQQKLPQLKRIDDTDLAPTIRFATDIDTIALPKTLPYCVPNEMQGFLAKFIEEFYRLFDTRGRSELHACYHDLCMFSLCITKYEDSHVSTRQFKYGGGLISDSRNLLMVNDNNKRINLLRHGKIAVLEYFTTKFPYTKHDGNSFHVDVITTANNRAIFTINGLYKEVDQVTHNPIRCFQRTFTCAPTASGVLIIADHIMLTNATEAQISKMTQSSSTPIASSSSSSLHTSNNQDTPNTNTDKQNQAMIYKFSQESGMNIEYSRQCLEQNNWQYNKAAEVYLDLKNQVFFVRSSVSFIVIQPEIKSPTQSNRTTLHGNSINNTIEQNAINNNAEKAITRFTDCPFCSFTSVDSEAFRKHVLTNHLSDKNFRCLVCNRLYRYRGDCSFHIRKKHSDRMIGDNIESLREYIGEFQPNSMTAIELKELLSCPLTPSLASIPSANGTPNNIRQSLTPLIQSQQPNPPHAFRCGYCKFSSVNSGDVKKHQTWKHAGFESNILPIDPNDPQQQPIGCYKRKRVHSTKSTSNEDDCHTIRRARISMPLQRELTVDTPQSAMVSTANTDNDLASGDLLSPNDPRASSFDGDQLAMKTTNNHLSTQHQLFATGALSSRVYKCTRCERLAPHRWIIERHIRAKHPSDSDNMSNVIIEIDKPLATSTNGEPMTATKSSSATSDQDSLTSTIPKAFSCSACSIQSYHLWVILRHIRNVHHTDGSNAKIIDNINNQIIEDSDDLESDTPVHNTSSNTMATTSNSNDDNNNNNNNSNNKYNDDKDETKTQQNDLNNEEMLTRLINTAMTARKMNAPNSFLENIPASLMNNNVAATLATLLGQLTSKQLPQQQQQQQQQQYQGEKAPLTKRYKCSLCSHISAWGGNVKKHLKRMHTGDDGGYVIDLGADLANSGAHLSTQLSLMSNTDEMDELDEKPMVSMNTTKIRSTNGNGYQYYQEFYQQSSEIVNTKLKDIDNSPSFAPISSTNSFQSTRPERLYGCSACSFECTNPTNIHRHVELHSGDDGGGFQCSQCFFLSKWRASIRKHMMSAHGSSLASLTNVLEPLTLVKSHDATVIVKKWLLHENGIKHEDDPNNNNTHTMDTPIYYCSSCPYTNNSRLSFEQHVIHHSLPKTNTNVYTCTFCTFNSYEQDSFEDHQMLHIMKEDFQQDATANTLENTVI</sequence>
<keyword evidence="8" id="KW-0863">Zinc-finger</keyword>
<dbReference type="SMART" id="SM00355">
    <property type="entry name" value="ZnF_C2H2"/>
    <property type="match status" value="10"/>
</dbReference>
<evidence type="ECO:0000259" key="10">
    <source>
        <dbReference type="PROSITE" id="PS50157"/>
    </source>
</evidence>
<dbReference type="InterPro" id="IPR032675">
    <property type="entry name" value="LRR_dom_sf"/>
</dbReference>
<dbReference type="PROSITE" id="PS51281">
    <property type="entry name" value="TAP_C"/>
    <property type="match status" value="1"/>
</dbReference>
<keyword evidence="4" id="KW-0433">Leucine-rich repeat</keyword>
<evidence type="ECO:0000256" key="1">
    <source>
        <dbReference type="ARBA" id="ARBA00004123"/>
    </source>
</evidence>
<comment type="similarity">
    <text evidence="2">Belongs to the NXF family.</text>
</comment>
<feature type="region of interest" description="Disordered" evidence="9">
    <location>
        <begin position="1"/>
        <end position="47"/>
    </location>
</feature>
<feature type="compositionally biased region" description="Basic and acidic residues" evidence="9">
    <location>
        <begin position="36"/>
        <end position="46"/>
    </location>
</feature>
<dbReference type="GO" id="GO:0008270">
    <property type="term" value="F:zinc ion binding"/>
    <property type="evidence" value="ECO:0007669"/>
    <property type="project" value="UniProtKB-KW"/>
</dbReference>
<dbReference type="InterPro" id="IPR005637">
    <property type="entry name" value="TAP_C_dom"/>
</dbReference>
<feature type="domain" description="TAP-C" evidence="12">
    <location>
        <begin position="559"/>
        <end position="613"/>
    </location>
</feature>
<dbReference type="GO" id="GO:0003723">
    <property type="term" value="F:RNA binding"/>
    <property type="evidence" value="ECO:0007669"/>
    <property type="project" value="InterPro"/>
</dbReference>
<evidence type="ECO:0000256" key="3">
    <source>
        <dbReference type="ARBA" id="ARBA00022448"/>
    </source>
</evidence>
<evidence type="ECO:0000259" key="11">
    <source>
        <dbReference type="PROSITE" id="PS50177"/>
    </source>
</evidence>
<dbReference type="PROSITE" id="PS50157">
    <property type="entry name" value="ZINC_FINGER_C2H2_2"/>
    <property type="match status" value="2"/>
</dbReference>
<keyword evidence="6" id="KW-0509">mRNA transport</keyword>
<dbReference type="GO" id="GO:0016973">
    <property type="term" value="P:poly(A)+ mRNA export from nucleus"/>
    <property type="evidence" value="ECO:0007669"/>
    <property type="project" value="TreeGrafter"/>
</dbReference>
<evidence type="ECO:0000256" key="6">
    <source>
        <dbReference type="ARBA" id="ARBA00022816"/>
    </source>
</evidence>
<dbReference type="Pfam" id="PF09162">
    <property type="entry name" value="Tap-RNA_bind"/>
    <property type="match status" value="1"/>
</dbReference>
<dbReference type="SUPFAM" id="SSF46934">
    <property type="entry name" value="UBA-like"/>
    <property type="match status" value="1"/>
</dbReference>
<name>A0A8S2IM01_9BILA</name>
<dbReference type="PROSITE" id="PS50177">
    <property type="entry name" value="NTF2_DOMAIN"/>
    <property type="match status" value="1"/>
</dbReference>
<dbReference type="InterPro" id="IPR015245">
    <property type="entry name" value="Tap_RNA-bd"/>
</dbReference>
<dbReference type="Gene3D" id="1.10.8.10">
    <property type="entry name" value="DNA helicase RuvA subunit, C-terminal domain"/>
    <property type="match status" value="1"/>
</dbReference>
<feature type="region of interest" description="Disordered" evidence="9">
    <location>
        <begin position="1045"/>
        <end position="1098"/>
    </location>
</feature>
<dbReference type="Pfam" id="PF24048">
    <property type="entry name" value="LRR_NXF1-5"/>
    <property type="match status" value="1"/>
</dbReference>
<dbReference type="InterPro" id="IPR032710">
    <property type="entry name" value="NTF2-like_dom_sf"/>
</dbReference>
<dbReference type="InterPro" id="IPR002075">
    <property type="entry name" value="NTF2_dom"/>
</dbReference>
<keyword evidence="3" id="KW-0813">Transport</keyword>
<protein>
    <submittedName>
        <fullName evidence="13">Uncharacterized protein</fullName>
    </submittedName>
</protein>
<keyword evidence="8" id="KW-0862">Zinc</keyword>
<dbReference type="InterPro" id="IPR057125">
    <property type="entry name" value="NXF1/2/3/5-like_LRR"/>
</dbReference>
<dbReference type="GO" id="GO:0005737">
    <property type="term" value="C:cytoplasm"/>
    <property type="evidence" value="ECO:0007669"/>
    <property type="project" value="InterPro"/>
</dbReference>
<feature type="compositionally biased region" description="Polar residues" evidence="9">
    <location>
        <begin position="969"/>
        <end position="992"/>
    </location>
</feature>
<gene>
    <name evidence="13" type="ORF">BYL167_LOCUS47</name>
</gene>
<dbReference type="Gene3D" id="3.30.70.330">
    <property type="match status" value="1"/>
</dbReference>
<feature type="region of interest" description="Disordered" evidence="9">
    <location>
        <begin position="967"/>
        <end position="992"/>
    </location>
</feature>
<dbReference type="PROSITE" id="PS00028">
    <property type="entry name" value="ZINC_FINGER_C2H2_1"/>
    <property type="match status" value="2"/>
</dbReference>
<accession>A0A8S2IM01</accession>
<dbReference type="Proteomes" id="UP000681967">
    <property type="component" value="Unassembled WGS sequence"/>
</dbReference>
<dbReference type="SUPFAM" id="SSF52058">
    <property type="entry name" value="L domain-like"/>
    <property type="match status" value="1"/>
</dbReference>
<keyword evidence="8" id="KW-0479">Metal-binding</keyword>
<dbReference type="InterPro" id="IPR009060">
    <property type="entry name" value="UBA-like_sf"/>
</dbReference>
<dbReference type="PANTHER" id="PTHR10662">
    <property type="entry name" value="NUCLEAR RNA EXPORT FACTOR"/>
    <property type="match status" value="1"/>
</dbReference>
<feature type="compositionally biased region" description="Polar residues" evidence="9">
    <location>
        <begin position="548"/>
        <end position="559"/>
    </location>
</feature>
<evidence type="ECO:0000256" key="8">
    <source>
        <dbReference type="PROSITE-ProRule" id="PRU00042"/>
    </source>
</evidence>
<feature type="compositionally biased region" description="Low complexity" evidence="9">
    <location>
        <begin position="529"/>
        <end position="547"/>
    </location>
</feature>
<evidence type="ECO:0000313" key="14">
    <source>
        <dbReference type="Proteomes" id="UP000681967"/>
    </source>
</evidence>
<proteinExistence type="inferred from homology"/>
<evidence type="ECO:0000256" key="2">
    <source>
        <dbReference type="ARBA" id="ARBA00009285"/>
    </source>
</evidence>
<evidence type="ECO:0000259" key="12">
    <source>
        <dbReference type="PROSITE" id="PS51281"/>
    </source>
</evidence>
<dbReference type="InterPro" id="IPR018222">
    <property type="entry name" value="Nuclear_transport_factor_2_euk"/>
</dbReference>
<dbReference type="Gene3D" id="3.80.10.10">
    <property type="entry name" value="Ribonuclease Inhibitor"/>
    <property type="match status" value="1"/>
</dbReference>
<dbReference type="Pfam" id="PF22602">
    <property type="entry name" value="NXF_NTF2"/>
    <property type="match status" value="1"/>
</dbReference>
<feature type="region of interest" description="Disordered" evidence="9">
    <location>
        <begin position="61"/>
        <end position="90"/>
    </location>
</feature>
<evidence type="ECO:0000256" key="9">
    <source>
        <dbReference type="SAM" id="MobiDB-lite"/>
    </source>
</evidence>
<evidence type="ECO:0000256" key="5">
    <source>
        <dbReference type="ARBA" id="ARBA00022737"/>
    </source>
</evidence>
<keyword evidence="5" id="KW-0677">Repeat</keyword>
<dbReference type="Gene3D" id="3.30.160.60">
    <property type="entry name" value="Classic Zinc Finger"/>
    <property type="match status" value="3"/>
</dbReference>
<comment type="subcellular location">
    <subcellularLocation>
        <location evidence="1">Nucleus</location>
    </subcellularLocation>
</comment>
<keyword evidence="7" id="KW-0539">Nucleus</keyword>
<feature type="domain" description="C2H2-type" evidence="10">
    <location>
        <begin position="1173"/>
        <end position="1201"/>
    </location>
</feature>
<reference evidence="13" key="1">
    <citation type="submission" date="2021-02" db="EMBL/GenBank/DDBJ databases">
        <authorList>
            <person name="Nowell W R."/>
        </authorList>
    </citation>
    <scope>NUCLEOTIDE SEQUENCE</scope>
</reference>
<evidence type="ECO:0000256" key="7">
    <source>
        <dbReference type="ARBA" id="ARBA00023242"/>
    </source>
</evidence>
<dbReference type="SUPFAM" id="SSF54427">
    <property type="entry name" value="NTF2-like"/>
    <property type="match status" value="1"/>
</dbReference>
<dbReference type="SMART" id="SM00804">
    <property type="entry name" value="TAP_C"/>
    <property type="match status" value="1"/>
</dbReference>
<dbReference type="Gene3D" id="3.10.450.50">
    <property type="match status" value="1"/>
</dbReference>
<feature type="domain" description="C2H2-type" evidence="10">
    <location>
        <begin position="1300"/>
        <end position="1327"/>
    </location>
</feature>
<dbReference type="EMBL" id="CAJOBH010000003">
    <property type="protein sequence ID" value="CAF3745587.1"/>
    <property type="molecule type" value="Genomic_DNA"/>
</dbReference>
<organism evidence="13 14">
    <name type="scientific">Rotaria magnacalcarata</name>
    <dbReference type="NCBI Taxonomy" id="392030"/>
    <lineage>
        <taxon>Eukaryota</taxon>
        <taxon>Metazoa</taxon>
        <taxon>Spiralia</taxon>
        <taxon>Gnathifera</taxon>
        <taxon>Rotifera</taxon>
        <taxon>Eurotatoria</taxon>
        <taxon>Bdelloidea</taxon>
        <taxon>Philodinida</taxon>
        <taxon>Philodinidae</taxon>
        <taxon>Rotaria</taxon>
    </lineage>
</organism>
<dbReference type="GO" id="GO:0005634">
    <property type="term" value="C:nucleus"/>
    <property type="evidence" value="ECO:0007669"/>
    <property type="project" value="UniProtKB-SubCell"/>
</dbReference>